<dbReference type="InterPro" id="IPR008545">
    <property type="entry name" value="Web"/>
</dbReference>
<dbReference type="GO" id="GO:0009904">
    <property type="term" value="P:chloroplast accumulation movement"/>
    <property type="evidence" value="ECO:0000318"/>
    <property type="project" value="GO_Central"/>
</dbReference>
<proteinExistence type="inferred from homology"/>
<dbReference type="GO" id="GO:0005829">
    <property type="term" value="C:cytosol"/>
    <property type="evidence" value="ECO:0000318"/>
    <property type="project" value="GO_Central"/>
</dbReference>
<dbReference type="PANTHER" id="PTHR32054">
    <property type="entry name" value="HEAVY CHAIN, PUTATIVE, EXPRESSED-RELATED-RELATED"/>
    <property type="match status" value="1"/>
</dbReference>
<evidence type="ECO:0000313" key="5">
    <source>
        <dbReference type="EMBL" id="OAY43416.1"/>
    </source>
</evidence>
<dbReference type="Gramene" id="Manes.08G068500.1.v8.1">
    <property type="protein sequence ID" value="Manes.08G068500.1.v8.1.CDS"/>
    <property type="gene ID" value="Manes.08G068500.v8.1"/>
</dbReference>
<organism evidence="5 6">
    <name type="scientific">Manihot esculenta</name>
    <name type="common">Cassava</name>
    <name type="synonym">Jatropha manihot</name>
    <dbReference type="NCBI Taxonomy" id="3983"/>
    <lineage>
        <taxon>Eukaryota</taxon>
        <taxon>Viridiplantae</taxon>
        <taxon>Streptophyta</taxon>
        <taxon>Embryophyta</taxon>
        <taxon>Tracheophyta</taxon>
        <taxon>Spermatophyta</taxon>
        <taxon>Magnoliopsida</taxon>
        <taxon>eudicotyledons</taxon>
        <taxon>Gunneridae</taxon>
        <taxon>Pentapetalae</taxon>
        <taxon>rosids</taxon>
        <taxon>fabids</taxon>
        <taxon>Malpighiales</taxon>
        <taxon>Euphorbiaceae</taxon>
        <taxon>Crotonoideae</taxon>
        <taxon>Manihoteae</taxon>
        <taxon>Manihot</taxon>
    </lineage>
</organism>
<keyword evidence="6" id="KW-1185">Reference proteome</keyword>
<dbReference type="OrthoDB" id="1933125at2759"/>
<dbReference type="AlphaFoldDB" id="A0A2C9VE23"/>
<gene>
    <name evidence="5" type="ORF">MANES_08G068500v8</name>
</gene>
<dbReference type="EMBL" id="CM004394">
    <property type="protein sequence ID" value="OAY43416.1"/>
    <property type="molecule type" value="Genomic_DNA"/>
</dbReference>
<evidence type="ECO:0000256" key="4">
    <source>
        <dbReference type="SAM" id="MobiDB-lite"/>
    </source>
</evidence>
<feature type="coiled-coil region" evidence="3">
    <location>
        <begin position="305"/>
        <end position="420"/>
    </location>
</feature>
<feature type="compositionally biased region" description="Basic and acidic residues" evidence="4">
    <location>
        <begin position="1"/>
        <end position="10"/>
    </location>
</feature>
<evidence type="ECO:0008006" key="7">
    <source>
        <dbReference type="Google" id="ProtNLM"/>
    </source>
</evidence>
<comment type="similarity">
    <text evidence="1">Belongs to the WEB family.</text>
</comment>
<evidence type="ECO:0000256" key="1">
    <source>
        <dbReference type="ARBA" id="ARBA00005485"/>
    </source>
</evidence>
<name>A0A2C9VE23_MANES</name>
<dbReference type="PANTHER" id="PTHR32054:SF42">
    <property type="entry name" value="WEB FAMILY PROTEIN"/>
    <property type="match status" value="1"/>
</dbReference>
<feature type="coiled-coil region" evidence="3">
    <location>
        <begin position="68"/>
        <end position="116"/>
    </location>
</feature>
<accession>A0A2C9VE23</accession>
<dbReference type="Proteomes" id="UP000091857">
    <property type="component" value="Chromosome 8"/>
</dbReference>
<protein>
    <recommendedName>
        <fullName evidence="7">WEB family protein</fullName>
    </recommendedName>
</protein>
<evidence type="ECO:0000256" key="2">
    <source>
        <dbReference type="ARBA" id="ARBA00023054"/>
    </source>
</evidence>
<evidence type="ECO:0000256" key="3">
    <source>
        <dbReference type="SAM" id="Coils"/>
    </source>
</evidence>
<evidence type="ECO:0000313" key="6">
    <source>
        <dbReference type="Proteomes" id="UP000091857"/>
    </source>
</evidence>
<feature type="coiled-coil region" evidence="3">
    <location>
        <begin position="454"/>
        <end position="506"/>
    </location>
</feature>
<keyword evidence="2 3" id="KW-0175">Coiled coil</keyword>
<sequence>MVNIRGREQKSSGSPKGEVGEIDTRAPFQSVKAAVSLFGEVVVSKDKDKQLSIKKLSSEDVLDTETQLILVEREFDMYKQRLEVAEETKSRAHSELDKAKITLNELATKLKTTNQSRLSAMEAAETVKTQAKELEVAESQQHLGNAARKQELDQTREQYKVIVCELDIVKQELNQIRQDFDRALEAKSTSFQQAAEAQRVANMNAEKINELSNQIKIMQEQALQLRLASIEAQEQQENIIAEKEACIRAAIVTKEEVDKKLKSLIQDYDPKLPRRLELKLAETNMEIEYVQEEMRRTHALDVETMKVITIELDESKKTLQKIAEEENLLRSIVTPIRLELDKVKKEKAELEKKENEILDQQRFQLEQLTSEAEKARTEAEEMKKNKNQLNQETKNAKASVEKTKGKLNFALKKAELAKEEEKIAHDEMKILSEKHKKQNPESTDNIINISLQEFESLKKKVEESETIADAKETEAIIQVEDINTRKNAAEKKLQENLKAIKEIKEATDIAWKSVEILVEKAHMEGHEHRRRRKKDDK</sequence>
<dbReference type="Pfam" id="PF05701">
    <property type="entry name" value="WEMBL"/>
    <property type="match status" value="2"/>
</dbReference>
<feature type="coiled-coil region" evidence="3">
    <location>
        <begin position="166"/>
        <end position="238"/>
    </location>
</feature>
<comment type="caution">
    <text evidence="5">The sequence shown here is derived from an EMBL/GenBank/DDBJ whole genome shotgun (WGS) entry which is preliminary data.</text>
</comment>
<reference evidence="6" key="1">
    <citation type="journal article" date="2016" name="Nat. Biotechnol.">
        <title>Sequencing wild and cultivated cassava and related species reveals extensive interspecific hybridization and genetic diversity.</title>
        <authorList>
            <person name="Bredeson J.V."/>
            <person name="Lyons J.B."/>
            <person name="Prochnik S.E."/>
            <person name="Wu G.A."/>
            <person name="Ha C.M."/>
            <person name="Edsinger-Gonzales E."/>
            <person name="Grimwood J."/>
            <person name="Schmutz J."/>
            <person name="Rabbi I.Y."/>
            <person name="Egesi C."/>
            <person name="Nauluvula P."/>
            <person name="Lebot V."/>
            <person name="Ndunguru J."/>
            <person name="Mkamilo G."/>
            <person name="Bart R.S."/>
            <person name="Setter T.L."/>
            <person name="Gleadow R.M."/>
            <person name="Kulakow P."/>
            <person name="Ferguson M.E."/>
            <person name="Rounsley S."/>
            <person name="Rokhsar D.S."/>
        </authorList>
    </citation>
    <scope>NUCLEOTIDE SEQUENCE [LARGE SCALE GENOMIC DNA]</scope>
    <source>
        <strain evidence="6">cv. AM560-2</strain>
    </source>
</reference>
<dbReference type="GO" id="GO:0009903">
    <property type="term" value="P:chloroplast avoidance movement"/>
    <property type="evidence" value="ECO:0000318"/>
    <property type="project" value="GO_Central"/>
</dbReference>
<feature type="region of interest" description="Disordered" evidence="4">
    <location>
        <begin position="1"/>
        <end position="23"/>
    </location>
</feature>